<comment type="caution">
    <text evidence="3">The sequence shown here is derived from an EMBL/GenBank/DDBJ whole genome shotgun (WGS) entry which is preliminary data.</text>
</comment>
<dbReference type="RefSeq" id="WP_169671589.1">
    <property type="nucleotide sequence ID" value="NZ_JABBHF010000003.1"/>
</dbReference>
<feature type="domain" description="Signal transduction histidine kinase internal region" evidence="2">
    <location>
        <begin position="162"/>
        <end position="238"/>
    </location>
</feature>
<organism evidence="3 4">
    <name type="scientific">Flavivirga algicola</name>
    <dbReference type="NCBI Taxonomy" id="2729136"/>
    <lineage>
        <taxon>Bacteria</taxon>
        <taxon>Pseudomonadati</taxon>
        <taxon>Bacteroidota</taxon>
        <taxon>Flavobacteriia</taxon>
        <taxon>Flavobacteriales</taxon>
        <taxon>Flavobacteriaceae</taxon>
        <taxon>Flavivirga</taxon>
    </lineage>
</organism>
<dbReference type="InterPro" id="IPR036890">
    <property type="entry name" value="HATPase_C_sf"/>
</dbReference>
<gene>
    <name evidence="3" type="ORF">HHX25_07065</name>
</gene>
<keyword evidence="4" id="KW-1185">Reference proteome</keyword>
<dbReference type="GO" id="GO:0016301">
    <property type="term" value="F:kinase activity"/>
    <property type="evidence" value="ECO:0007669"/>
    <property type="project" value="UniProtKB-KW"/>
</dbReference>
<dbReference type="InterPro" id="IPR050640">
    <property type="entry name" value="Bact_2-comp_sensor_kinase"/>
</dbReference>
<reference evidence="3 4" key="1">
    <citation type="submission" date="2020-04" db="EMBL/GenBank/DDBJ databases">
        <title>A Flavivirga sp. nov.</title>
        <authorList>
            <person name="Sun X."/>
        </authorList>
    </citation>
    <scope>NUCLEOTIDE SEQUENCE [LARGE SCALE GENOMIC DNA]</scope>
    <source>
        <strain evidence="3 4">Y03</strain>
    </source>
</reference>
<sequence length="351" mass="41552">MIKKTLQSWIFIAHLIFWSAHWSLAFLGFENLSWNGFSTENNLLYIAFTYGILSNMLLFYWQYFFTVPYFFIKNEVSKFLLSTILFFIFVSSIEGYLNYHYTVTNNVLDEPFTFFEFFVIWLFPDFIFNVFYTFLGFLFRFPLEYFKSEKMKHELLKETHNSELKYLKAQLNPHFLFNGINSIYHLIGKNSTLAKNTLLQFSNLLRYQLYESGTQKIALKKELDYISQYIEIEKIRKGGDITLKYDISNENKQQQIAPLLLIPFIENAFKHLSDYDDPEENTVSILIKEVEGALICKIENTFDTLENTKSVGGIGLKNVQRRLALLYPDQYSLQSFKDGNIYKVSLKIYFK</sequence>
<name>A0ABX1RYH1_9FLAO</name>
<dbReference type="Proteomes" id="UP000746690">
    <property type="component" value="Unassembled WGS sequence"/>
</dbReference>
<evidence type="ECO:0000259" key="2">
    <source>
        <dbReference type="Pfam" id="PF06580"/>
    </source>
</evidence>
<dbReference type="Pfam" id="PF06580">
    <property type="entry name" value="His_kinase"/>
    <property type="match status" value="1"/>
</dbReference>
<feature type="transmembrane region" description="Helical" evidence="1">
    <location>
        <begin position="9"/>
        <end position="29"/>
    </location>
</feature>
<evidence type="ECO:0000256" key="1">
    <source>
        <dbReference type="SAM" id="Phobius"/>
    </source>
</evidence>
<keyword evidence="1" id="KW-0812">Transmembrane</keyword>
<accession>A0ABX1RYH1</accession>
<keyword evidence="1" id="KW-1133">Transmembrane helix</keyword>
<keyword evidence="3" id="KW-0808">Transferase</keyword>
<feature type="transmembrane region" description="Helical" evidence="1">
    <location>
        <begin position="44"/>
        <end position="72"/>
    </location>
</feature>
<keyword evidence="3" id="KW-0418">Kinase</keyword>
<feature type="transmembrane region" description="Helical" evidence="1">
    <location>
        <begin position="79"/>
        <end position="97"/>
    </location>
</feature>
<proteinExistence type="predicted"/>
<protein>
    <submittedName>
        <fullName evidence="3">Histidine kinase</fullName>
    </submittedName>
</protein>
<dbReference type="InterPro" id="IPR010559">
    <property type="entry name" value="Sig_transdc_His_kin_internal"/>
</dbReference>
<dbReference type="EMBL" id="JABBHF010000003">
    <property type="protein sequence ID" value="NMH87259.1"/>
    <property type="molecule type" value="Genomic_DNA"/>
</dbReference>
<keyword evidence="1" id="KW-0472">Membrane</keyword>
<evidence type="ECO:0000313" key="3">
    <source>
        <dbReference type="EMBL" id="NMH87259.1"/>
    </source>
</evidence>
<dbReference type="PANTHER" id="PTHR34220">
    <property type="entry name" value="SENSOR HISTIDINE KINASE YPDA"/>
    <property type="match status" value="1"/>
</dbReference>
<feature type="transmembrane region" description="Helical" evidence="1">
    <location>
        <begin position="117"/>
        <end position="143"/>
    </location>
</feature>
<dbReference type="Gene3D" id="3.30.565.10">
    <property type="entry name" value="Histidine kinase-like ATPase, C-terminal domain"/>
    <property type="match status" value="1"/>
</dbReference>
<dbReference type="PANTHER" id="PTHR34220:SF7">
    <property type="entry name" value="SENSOR HISTIDINE KINASE YPDA"/>
    <property type="match status" value="1"/>
</dbReference>
<evidence type="ECO:0000313" key="4">
    <source>
        <dbReference type="Proteomes" id="UP000746690"/>
    </source>
</evidence>